<gene>
    <name evidence="1" type="ORF">NIES4072_44590</name>
</gene>
<dbReference type="Proteomes" id="UP000245124">
    <property type="component" value="Unassembled WGS sequence"/>
</dbReference>
<accession>A0A2R5FPT7</accession>
<dbReference type="AlphaFoldDB" id="A0A2R5FPT7"/>
<protein>
    <submittedName>
        <fullName evidence="1">Uncharacterized protein</fullName>
    </submittedName>
</protein>
<keyword evidence="2" id="KW-1185">Reference proteome</keyword>
<evidence type="ECO:0000313" key="2">
    <source>
        <dbReference type="Proteomes" id="UP000245124"/>
    </source>
</evidence>
<dbReference type="RefSeq" id="WP_109010793.1">
    <property type="nucleotide sequence ID" value="NZ_BDUD01000001.1"/>
</dbReference>
<name>A0A2R5FPT7_NOSCO</name>
<reference evidence="1 2" key="1">
    <citation type="submission" date="2017-06" db="EMBL/GenBank/DDBJ databases">
        <title>Genome sequencing of cyanobaciteial culture collection at National Institute for Environmental Studies (NIES).</title>
        <authorList>
            <person name="Hirose Y."/>
            <person name="Shimura Y."/>
            <person name="Fujisawa T."/>
            <person name="Nakamura Y."/>
            <person name="Kawachi M."/>
        </authorList>
    </citation>
    <scope>NUCLEOTIDE SEQUENCE [LARGE SCALE GENOMIC DNA]</scope>
    <source>
        <strain evidence="1 2">NIES-4072</strain>
    </source>
</reference>
<dbReference type="EMBL" id="BDUD01000001">
    <property type="protein sequence ID" value="GBG20777.1"/>
    <property type="molecule type" value="Genomic_DNA"/>
</dbReference>
<proteinExistence type="predicted"/>
<organism evidence="1 2">
    <name type="scientific">Nostoc commune NIES-4072</name>
    <dbReference type="NCBI Taxonomy" id="2005467"/>
    <lineage>
        <taxon>Bacteria</taxon>
        <taxon>Bacillati</taxon>
        <taxon>Cyanobacteriota</taxon>
        <taxon>Cyanophyceae</taxon>
        <taxon>Nostocales</taxon>
        <taxon>Nostocaceae</taxon>
        <taxon>Nostoc</taxon>
    </lineage>
</organism>
<sequence>MKHIQLGRFLDAKTLRDAVGEALEIQIECVGIASITQTVELNMTLNNDGKLSPQATIYYEYRPFRFNQEKVVGVGNFAHGYATLPIEPDSEKDFERLKSVLKAMLP</sequence>
<comment type="caution">
    <text evidence="1">The sequence shown here is derived from an EMBL/GenBank/DDBJ whole genome shotgun (WGS) entry which is preliminary data.</text>
</comment>
<evidence type="ECO:0000313" key="1">
    <source>
        <dbReference type="EMBL" id="GBG20777.1"/>
    </source>
</evidence>